<evidence type="ECO:0000313" key="7">
    <source>
        <dbReference type="EMBL" id="CAG8573888.1"/>
    </source>
</evidence>
<name>A0A9N9G1X3_9GLOM</name>
<protein>
    <recommendedName>
        <fullName evidence="2">Conserved oligomeric Golgi complex subunit 5</fullName>
    </recommendedName>
</protein>
<comment type="subcellular location">
    <subcellularLocation>
        <location evidence="1">Golgi apparatus membrane</location>
        <topology evidence="1">Peripheral membrane protein</topology>
    </subcellularLocation>
</comment>
<evidence type="ECO:0000313" key="8">
    <source>
        <dbReference type="Proteomes" id="UP000789759"/>
    </source>
</evidence>
<evidence type="ECO:0000256" key="3">
    <source>
        <dbReference type="ARBA" id="ARBA00023034"/>
    </source>
</evidence>
<dbReference type="EMBL" id="CAJVQA010003410">
    <property type="protein sequence ID" value="CAG8573888.1"/>
    <property type="molecule type" value="Genomic_DNA"/>
</dbReference>
<dbReference type="GO" id="GO:0017119">
    <property type="term" value="C:Golgi transport complex"/>
    <property type="evidence" value="ECO:0007669"/>
    <property type="project" value="InterPro"/>
</dbReference>
<evidence type="ECO:0000256" key="2">
    <source>
        <dbReference type="ARBA" id="ARBA00020974"/>
    </source>
</evidence>
<evidence type="ECO:0000259" key="6">
    <source>
        <dbReference type="Pfam" id="PF20649"/>
    </source>
</evidence>
<dbReference type="GO" id="GO:0000139">
    <property type="term" value="C:Golgi membrane"/>
    <property type="evidence" value="ECO:0007669"/>
    <property type="project" value="UniProtKB-SubCell"/>
</dbReference>
<proteinExistence type="predicted"/>
<keyword evidence="3" id="KW-0333">Golgi apparatus</keyword>
<dbReference type="OrthoDB" id="18786at2759"/>
<gene>
    <name evidence="7" type="ORF">CPELLU_LOCUS5778</name>
</gene>
<dbReference type="InterPro" id="IPR019465">
    <property type="entry name" value="Cog5"/>
</dbReference>
<dbReference type="PANTHER" id="PTHR13228">
    <property type="entry name" value="CONSERVED OLIGOMERIC GOLGI COMPLEX COMPONENT 5"/>
    <property type="match status" value="1"/>
</dbReference>
<dbReference type="InterPro" id="IPR049176">
    <property type="entry name" value="COG5_N"/>
</dbReference>
<dbReference type="Pfam" id="PF10392">
    <property type="entry name" value="COG5_N"/>
    <property type="match status" value="1"/>
</dbReference>
<dbReference type="GO" id="GO:0006891">
    <property type="term" value="P:intra-Golgi vesicle-mediated transport"/>
    <property type="evidence" value="ECO:0007669"/>
    <property type="project" value="InterPro"/>
</dbReference>
<dbReference type="PANTHER" id="PTHR13228:SF3">
    <property type="entry name" value="CONSERVED OLIGOMERIC GOLGI COMPLEX SUBUNIT 5"/>
    <property type="match status" value="1"/>
</dbReference>
<evidence type="ECO:0000259" key="5">
    <source>
        <dbReference type="Pfam" id="PF10392"/>
    </source>
</evidence>
<accession>A0A9N9G1X3</accession>
<evidence type="ECO:0000256" key="4">
    <source>
        <dbReference type="ARBA" id="ARBA00023136"/>
    </source>
</evidence>
<dbReference type="Proteomes" id="UP000789759">
    <property type="component" value="Unassembled WGS sequence"/>
</dbReference>
<reference evidence="7" key="1">
    <citation type="submission" date="2021-06" db="EMBL/GenBank/DDBJ databases">
        <authorList>
            <person name="Kallberg Y."/>
            <person name="Tangrot J."/>
            <person name="Rosling A."/>
        </authorList>
    </citation>
    <scope>NUCLEOTIDE SEQUENCE</scope>
    <source>
        <strain evidence="7">FL966</strain>
    </source>
</reference>
<organism evidence="7 8">
    <name type="scientific">Cetraspora pellucida</name>
    <dbReference type="NCBI Taxonomy" id="1433469"/>
    <lineage>
        <taxon>Eukaryota</taxon>
        <taxon>Fungi</taxon>
        <taxon>Fungi incertae sedis</taxon>
        <taxon>Mucoromycota</taxon>
        <taxon>Glomeromycotina</taxon>
        <taxon>Glomeromycetes</taxon>
        <taxon>Diversisporales</taxon>
        <taxon>Gigasporaceae</taxon>
        <taxon>Cetraspora</taxon>
    </lineage>
</organism>
<feature type="domain" description="Conserved oligomeric Golgi complex subunit 5 N-terminal" evidence="5">
    <location>
        <begin position="1"/>
        <end position="126"/>
    </location>
</feature>
<comment type="caution">
    <text evidence="7">The sequence shown here is derived from an EMBL/GenBank/DDBJ whole genome shotgun (WGS) entry which is preliminary data.</text>
</comment>
<feature type="non-terminal residue" evidence="7">
    <location>
        <position position="422"/>
    </location>
</feature>
<sequence>AFLSNNFDPKEYANSTVNSTSDGEGDITISLAKLSFSIDNLNKQLHDQVVNHFEDLILQAAGIRDLEIVLNSVKEGIKSLNASLDRLKTKIYTPYSQIKNYTVQLERLQIASDLLRKVVRFFYLVKCLETQLVDIGKESDKGNDCIKAASSITELGKRLYMALLKEVDFEGIDLVQAQLPKVRQSKIKISDEAFCLLSEGIDNKQEADITLGLQIFYELDEMGERVSKYVDDIFAKLLDQIKTAIDSASLQKEIKDFGAASMKGIRRLGSEPIAVSTAIITSGLWKRMEVLMDNIAESCSKIYTLEYVLASEKDEITQVSYLDEVAKTLDGGLIQHFWKTLSLNFERELKEATKGSPSVRQAFTTGYPKLLRLFQNLFAKLEKQGYLKLDGDFQRILLGVASCDIVDDRCTNEIGDLILCKL</sequence>
<dbReference type="InterPro" id="IPR048485">
    <property type="entry name" value="COG5_helical"/>
</dbReference>
<dbReference type="Pfam" id="PF20649">
    <property type="entry name" value="COG5_C"/>
    <property type="match status" value="1"/>
</dbReference>
<dbReference type="AlphaFoldDB" id="A0A9N9G1X3"/>
<keyword evidence="4" id="KW-0472">Membrane</keyword>
<keyword evidence="8" id="KW-1185">Reference proteome</keyword>
<feature type="domain" description="Conserved oligomeric Golgi complex subunit 5 helical" evidence="6">
    <location>
        <begin position="169"/>
        <end position="378"/>
    </location>
</feature>
<evidence type="ECO:0000256" key="1">
    <source>
        <dbReference type="ARBA" id="ARBA00004395"/>
    </source>
</evidence>